<dbReference type="AlphaFoldDB" id="A0A6C0AXP5"/>
<name>A0A6C0AXP5_9ZZZZ</name>
<reference evidence="1" key="1">
    <citation type="journal article" date="2020" name="Nature">
        <title>Giant virus diversity and host interactions through global metagenomics.</title>
        <authorList>
            <person name="Schulz F."/>
            <person name="Roux S."/>
            <person name="Paez-Espino D."/>
            <person name="Jungbluth S."/>
            <person name="Walsh D.A."/>
            <person name="Denef V.J."/>
            <person name="McMahon K.D."/>
            <person name="Konstantinidis K.T."/>
            <person name="Eloe-Fadrosh E.A."/>
            <person name="Kyrpides N.C."/>
            <person name="Woyke T."/>
        </authorList>
    </citation>
    <scope>NUCLEOTIDE SEQUENCE</scope>
    <source>
        <strain evidence="1">GVMAG-S-ERX556022-25</strain>
    </source>
</reference>
<proteinExistence type="predicted"/>
<sequence>MTWKSEIIMFKNKVINNIWNTKHNLYLYYIRYYISKANNIDDLLCIFKSIASNNKFVTTDELLNLITDCFIRYPVTEIELQKMSQWQQLYNCDLGVNSYITLTFWLCIIKAIQENESKNNILYVKTLKCKLDD</sequence>
<accession>A0A6C0AXP5</accession>
<evidence type="ECO:0000313" key="1">
    <source>
        <dbReference type="EMBL" id="QHS84542.1"/>
    </source>
</evidence>
<dbReference type="EMBL" id="MN738809">
    <property type="protein sequence ID" value="QHS84542.1"/>
    <property type="molecule type" value="Genomic_DNA"/>
</dbReference>
<protein>
    <submittedName>
        <fullName evidence="1">Uncharacterized protein</fullName>
    </submittedName>
</protein>
<organism evidence="1">
    <name type="scientific">viral metagenome</name>
    <dbReference type="NCBI Taxonomy" id="1070528"/>
    <lineage>
        <taxon>unclassified sequences</taxon>
        <taxon>metagenomes</taxon>
        <taxon>organismal metagenomes</taxon>
    </lineage>
</organism>